<organism evidence="2 3">
    <name type="scientific">Lysinibacter cavernae</name>
    <dbReference type="NCBI Taxonomy" id="1640652"/>
    <lineage>
        <taxon>Bacteria</taxon>
        <taxon>Bacillati</taxon>
        <taxon>Actinomycetota</taxon>
        <taxon>Actinomycetes</taxon>
        <taxon>Micrococcales</taxon>
        <taxon>Microbacteriaceae</taxon>
        <taxon>Lysinibacter</taxon>
    </lineage>
</organism>
<gene>
    <name evidence="2" type="ORF">FHX76_002122</name>
</gene>
<evidence type="ECO:0000256" key="1">
    <source>
        <dbReference type="SAM" id="Phobius"/>
    </source>
</evidence>
<reference evidence="2 3" key="1">
    <citation type="submission" date="2020-02" db="EMBL/GenBank/DDBJ databases">
        <title>Sequencing the genomes of 1000 actinobacteria strains.</title>
        <authorList>
            <person name="Klenk H.-P."/>
        </authorList>
    </citation>
    <scope>NUCLEOTIDE SEQUENCE [LARGE SCALE GENOMIC DNA]</scope>
    <source>
        <strain evidence="2 3">DSM 27960</strain>
    </source>
</reference>
<dbReference type="Proteomes" id="UP000541033">
    <property type="component" value="Unassembled WGS sequence"/>
</dbReference>
<keyword evidence="1" id="KW-0812">Transmembrane</keyword>
<evidence type="ECO:0000313" key="3">
    <source>
        <dbReference type="Proteomes" id="UP000541033"/>
    </source>
</evidence>
<dbReference type="EMBL" id="JAAMOX010000002">
    <property type="protein sequence ID" value="NIH54226.1"/>
    <property type="molecule type" value="Genomic_DNA"/>
</dbReference>
<dbReference type="AlphaFoldDB" id="A0A7X5R252"/>
<dbReference type="RefSeq" id="WP_167150629.1">
    <property type="nucleotide sequence ID" value="NZ_JAAMOX010000002.1"/>
</dbReference>
<protein>
    <submittedName>
        <fullName evidence="2">Uncharacterized protein</fullName>
    </submittedName>
</protein>
<comment type="caution">
    <text evidence="2">The sequence shown here is derived from an EMBL/GenBank/DDBJ whole genome shotgun (WGS) entry which is preliminary data.</text>
</comment>
<feature type="transmembrane region" description="Helical" evidence="1">
    <location>
        <begin position="51"/>
        <end position="73"/>
    </location>
</feature>
<evidence type="ECO:0000313" key="2">
    <source>
        <dbReference type="EMBL" id="NIH54226.1"/>
    </source>
</evidence>
<keyword evidence="3" id="KW-1185">Reference proteome</keyword>
<feature type="transmembrane region" description="Helical" evidence="1">
    <location>
        <begin position="85"/>
        <end position="106"/>
    </location>
</feature>
<keyword evidence="1" id="KW-1133">Transmembrane helix</keyword>
<feature type="transmembrane region" description="Helical" evidence="1">
    <location>
        <begin position="12"/>
        <end position="39"/>
    </location>
</feature>
<name>A0A7X5R252_9MICO</name>
<proteinExistence type="predicted"/>
<sequence length="158" mass="17229">MNAPGRPSNVRRYAIVAAFMVAILASAVVITTWGFLALFSGADPITKDVPLFVGPLMVGFGMIALLGILLSIGRELLLGRPKFPWLLAVFAGIGPFLVTGIAGFLSGLPPTDTFSNSFVLAIVPIGWLAALLYWAVTVRQIFTDRPRPRWRWENEDDE</sequence>
<keyword evidence="1" id="KW-0472">Membrane</keyword>
<accession>A0A7X5R252</accession>
<feature type="transmembrane region" description="Helical" evidence="1">
    <location>
        <begin position="118"/>
        <end position="142"/>
    </location>
</feature>